<dbReference type="Pfam" id="PF13122">
    <property type="entry name" value="DUF3977"/>
    <property type="match status" value="1"/>
</dbReference>
<keyword evidence="2" id="KW-1185">Reference proteome</keyword>
<evidence type="ECO:0000313" key="1">
    <source>
        <dbReference type="EMBL" id="TXC92858.1"/>
    </source>
</evidence>
<organism evidence="1 2">
    <name type="scientific">Metabacillus litoralis</name>
    <dbReference type="NCBI Taxonomy" id="152268"/>
    <lineage>
        <taxon>Bacteria</taxon>
        <taxon>Bacillati</taxon>
        <taxon>Bacillota</taxon>
        <taxon>Bacilli</taxon>
        <taxon>Bacillales</taxon>
        <taxon>Bacillaceae</taxon>
        <taxon>Metabacillus</taxon>
    </lineage>
</organism>
<evidence type="ECO:0000313" key="2">
    <source>
        <dbReference type="Proteomes" id="UP000321363"/>
    </source>
</evidence>
<reference evidence="1 2" key="1">
    <citation type="journal article" date="2005" name="Int. J. Syst. Evol. Microbiol.">
        <title>Bacillus litoralis sp. nov., isolated from a tidal flat of the Yellow Sea in Korea.</title>
        <authorList>
            <person name="Yoon J.H."/>
            <person name="Oh T.K."/>
        </authorList>
    </citation>
    <scope>NUCLEOTIDE SEQUENCE [LARGE SCALE GENOMIC DNA]</scope>
    <source>
        <strain evidence="1 2">SW-211</strain>
    </source>
</reference>
<dbReference type="AlphaFoldDB" id="A0A5C6W8U6"/>
<comment type="caution">
    <text evidence="1">The sequence shown here is derived from an EMBL/GenBank/DDBJ whole genome shotgun (WGS) entry which is preliminary data.</text>
</comment>
<dbReference type="Proteomes" id="UP000321363">
    <property type="component" value="Unassembled WGS sequence"/>
</dbReference>
<name>A0A5C6W8U6_9BACI</name>
<dbReference type="RefSeq" id="WP_146945720.1">
    <property type="nucleotide sequence ID" value="NZ_VOQF01000001.1"/>
</dbReference>
<proteinExistence type="predicted"/>
<accession>A0A5C6W8U6</accession>
<dbReference type="InterPro" id="IPR025009">
    <property type="entry name" value="DUF3977"/>
</dbReference>
<sequence>MKFIEFGIGNIWLVRTETELEDGTEYEQKGIVGPLKFHSLYIRIWIDKTIFIFDSKECFKRMKKKRRKFKLIIGMTSR</sequence>
<protein>
    <submittedName>
        <fullName evidence="1">DUF3977 family protein</fullName>
    </submittedName>
</protein>
<dbReference type="OrthoDB" id="2925496at2"/>
<gene>
    <name evidence="1" type="ORF">FS935_01290</name>
</gene>
<dbReference type="EMBL" id="VOQF01000001">
    <property type="protein sequence ID" value="TXC92858.1"/>
    <property type="molecule type" value="Genomic_DNA"/>
</dbReference>